<dbReference type="AlphaFoldDB" id="A0A9D4AQM2"/>
<proteinExistence type="predicted"/>
<gene>
    <name evidence="1" type="ORF">KIL84_022455</name>
</gene>
<comment type="caution">
    <text evidence="1">The sequence shown here is derived from an EMBL/GenBank/DDBJ whole genome shotgun (WGS) entry which is preliminary data.</text>
</comment>
<keyword evidence="2" id="KW-1185">Reference proteome</keyword>
<protein>
    <submittedName>
        <fullName evidence="1">Uncharacterized protein</fullName>
    </submittedName>
</protein>
<accession>A0A9D4AQM2</accession>
<reference evidence="1" key="1">
    <citation type="submission" date="2021-09" db="EMBL/GenBank/DDBJ databases">
        <title>The genome of Mauremys mutica provides insights into the evolution of semi-aquatic lifestyle.</title>
        <authorList>
            <person name="Gong S."/>
            <person name="Gao Y."/>
        </authorList>
    </citation>
    <scope>NUCLEOTIDE SEQUENCE</scope>
    <source>
        <strain evidence="1">MM-2020</strain>
        <tissue evidence="1">Muscle</tissue>
    </source>
</reference>
<evidence type="ECO:0000313" key="1">
    <source>
        <dbReference type="EMBL" id="KAH1164896.1"/>
    </source>
</evidence>
<name>A0A9D4AQM2_9SAUR</name>
<dbReference type="Proteomes" id="UP000827986">
    <property type="component" value="Unassembled WGS sequence"/>
</dbReference>
<evidence type="ECO:0000313" key="2">
    <source>
        <dbReference type="Proteomes" id="UP000827986"/>
    </source>
</evidence>
<dbReference type="EMBL" id="JAHDVG010000488">
    <property type="protein sequence ID" value="KAH1164896.1"/>
    <property type="molecule type" value="Genomic_DNA"/>
</dbReference>
<organism evidence="1 2">
    <name type="scientific">Mauremys mutica</name>
    <name type="common">yellowpond turtle</name>
    <dbReference type="NCBI Taxonomy" id="74926"/>
    <lineage>
        <taxon>Eukaryota</taxon>
        <taxon>Metazoa</taxon>
        <taxon>Chordata</taxon>
        <taxon>Craniata</taxon>
        <taxon>Vertebrata</taxon>
        <taxon>Euteleostomi</taxon>
        <taxon>Archelosauria</taxon>
        <taxon>Testudinata</taxon>
        <taxon>Testudines</taxon>
        <taxon>Cryptodira</taxon>
        <taxon>Durocryptodira</taxon>
        <taxon>Testudinoidea</taxon>
        <taxon>Geoemydidae</taxon>
        <taxon>Geoemydinae</taxon>
        <taxon>Mauremys</taxon>
    </lineage>
</organism>
<sequence>MVVSLRAAKMHILKNSKGEFCAGKSVTWQSWRLTSFDCQGKLSPLVTQSRGTSSGYEKGLSELNHQMPKITAGSAISHKSLGQGEETRISMINTTRCTNNRMETR</sequence>